<keyword evidence="4" id="KW-1185">Reference proteome</keyword>
<dbReference type="Gene3D" id="3.40.190.10">
    <property type="entry name" value="Periplasmic binding protein-like II"/>
    <property type="match status" value="1"/>
</dbReference>
<accession>A0A931EW89</accession>
<gene>
    <name evidence="3" type="ORF">ITP53_00350</name>
</gene>
<dbReference type="InterPro" id="IPR039424">
    <property type="entry name" value="SBP_5"/>
</dbReference>
<dbReference type="CDD" id="cd00995">
    <property type="entry name" value="PBP2_NikA_DppA_OppA_like"/>
    <property type="match status" value="1"/>
</dbReference>
<dbReference type="AlphaFoldDB" id="A0A931EW89"/>
<name>A0A931EW89_9ACTN</name>
<dbReference type="RefSeq" id="WP_195893213.1">
    <property type="nucleotide sequence ID" value="NZ_JADOGI010000001.1"/>
</dbReference>
<dbReference type="PANTHER" id="PTHR30290:SF38">
    <property type="entry name" value="D,D-DIPEPTIDE-BINDING PERIPLASMIC PROTEIN DDPA-RELATED"/>
    <property type="match status" value="1"/>
</dbReference>
<feature type="domain" description="Solute-binding protein family 5" evidence="2">
    <location>
        <begin position="99"/>
        <end position="456"/>
    </location>
</feature>
<dbReference type="GO" id="GO:0015833">
    <property type="term" value="P:peptide transport"/>
    <property type="evidence" value="ECO:0007669"/>
    <property type="project" value="TreeGrafter"/>
</dbReference>
<dbReference type="GO" id="GO:0043190">
    <property type="term" value="C:ATP-binding cassette (ABC) transporter complex"/>
    <property type="evidence" value="ECO:0007669"/>
    <property type="project" value="InterPro"/>
</dbReference>
<sequence length="535" mass="58547">MSHDWSELSGDRVSRRTLLRYSLGGAAALTLAACGSSGSPAESAGAGSQQARRGGSIKAAWNIDRFLTLDPQRTTGFDQLALLVNIVEGLTRLTPELDVEGALAESWKVSEDGKTYTFKLRKNVVWHNGDEFDAQDIIFTHQRATDPELGSANANLPPMEVTAPDDHTIVMKLEQPSGLLLTQLTAMPGAIMGAVNKRALTEMGADKYGLTPVGTGPFKVTEHVPGDHLTLTRHDKYWEAGFPLLDEVVIDLVPEPTTVQSALLSGDVQFAHILRPQSYEALRRSPNLVVVSEPGVGWSGMWMNYKSTAAPYLADPRVRLAFAKAIDRKTLIQKALFGQGDPGYGPYSLAVKWAYDPKVPTSQDYDLAGAQKLMSDANVSNVSLDFMTTPGFERTDQVLADMLGKIGVQVRLTSVEKSVYSARGYRDSNYSILHSGSASDPDPDDSVYKYFTTDGATNTFGYSNPKVDDLIAKERVTPGRAERAKILWEIQNLLISDVAAVFTYHSRDLLGMSAQLKGYQKVPELRSLRTVWLDK</sequence>
<dbReference type="PIRSF" id="PIRSF002741">
    <property type="entry name" value="MppA"/>
    <property type="match status" value="1"/>
</dbReference>
<dbReference type="SUPFAM" id="SSF53850">
    <property type="entry name" value="Periplasmic binding protein-like II"/>
    <property type="match status" value="1"/>
</dbReference>
<comment type="caution">
    <text evidence="3">The sequence shown here is derived from an EMBL/GenBank/DDBJ whole genome shotgun (WGS) entry which is preliminary data.</text>
</comment>
<dbReference type="InterPro" id="IPR006311">
    <property type="entry name" value="TAT_signal"/>
</dbReference>
<dbReference type="GO" id="GO:1904680">
    <property type="term" value="F:peptide transmembrane transporter activity"/>
    <property type="evidence" value="ECO:0007669"/>
    <property type="project" value="TreeGrafter"/>
</dbReference>
<evidence type="ECO:0000256" key="1">
    <source>
        <dbReference type="ARBA" id="ARBA00022729"/>
    </source>
</evidence>
<organism evidence="3 4">
    <name type="scientific">Nonomuraea cypriaca</name>
    <dbReference type="NCBI Taxonomy" id="1187855"/>
    <lineage>
        <taxon>Bacteria</taxon>
        <taxon>Bacillati</taxon>
        <taxon>Actinomycetota</taxon>
        <taxon>Actinomycetes</taxon>
        <taxon>Streptosporangiales</taxon>
        <taxon>Streptosporangiaceae</taxon>
        <taxon>Nonomuraea</taxon>
    </lineage>
</organism>
<evidence type="ECO:0000313" key="4">
    <source>
        <dbReference type="Proteomes" id="UP000605361"/>
    </source>
</evidence>
<reference evidence="3" key="1">
    <citation type="submission" date="2020-11" db="EMBL/GenBank/DDBJ databases">
        <title>Whole-genome analyses of Nonomuraea sp. K274.</title>
        <authorList>
            <person name="Veyisoglu A."/>
        </authorList>
    </citation>
    <scope>NUCLEOTIDE SEQUENCE</scope>
    <source>
        <strain evidence="3">K274</strain>
    </source>
</reference>
<dbReference type="Pfam" id="PF00496">
    <property type="entry name" value="SBP_bac_5"/>
    <property type="match status" value="1"/>
</dbReference>
<dbReference type="GO" id="GO:0042597">
    <property type="term" value="C:periplasmic space"/>
    <property type="evidence" value="ECO:0007669"/>
    <property type="project" value="UniProtKB-ARBA"/>
</dbReference>
<dbReference type="Gene3D" id="3.90.76.10">
    <property type="entry name" value="Dipeptide-binding Protein, Domain 1"/>
    <property type="match status" value="1"/>
</dbReference>
<dbReference type="InterPro" id="IPR000914">
    <property type="entry name" value="SBP_5_dom"/>
</dbReference>
<protein>
    <submittedName>
        <fullName evidence="3">ABC transporter substrate-binding protein</fullName>
    </submittedName>
</protein>
<proteinExistence type="predicted"/>
<dbReference type="Proteomes" id="UP000605361">
    <property type="component" value="Unassembled WGS sequence"/>
</dbReference>
<evidence type="ECO:0000259" key="2">
    <source>
        <dbReference type="Pfam" id="PF00496"/>
    </source>
</evidence>
<dbReference type="PANTHER" id="PTHR30290">
    <property type="entry name" value="PERIPLASMIC BINDING COMPONENT OF ABC TRANSPORTER"/>
    <property type="match status" value="1"/>
</dbReference>
<dbReference type="PROSITE" id="PS51318">
    <property type="entry name" value="TAT"/>
    <property type="match status" value="1"/>
</dbReference>
<dbReference type="Gene3D" id="3.10.105.10">
    <property type="entry name" value="Dipeptide-binding Protein, Domain 3"/>
    <property type="match status" value="1"/>
</dbReference>
<dbReference type="InterPro" id="IPR030678">
    <property type="entry name" value="Peptide/Ni-bd"/>
</dbReference>
<keyword evidence="1" id="KW-0732">Signal</keyword>
<evidence type="ECO:0000313" key="3">
    <source>
        <dbReference type="EMBL" id="MBF8184222.1"/>
    </source>
</evidence>
<dbReference type="EMBL" id="JADOGI010000001">
    <property type="protein sequence ID" value="MBF8184222.1"/>
    <property type="molecule type" value="Genomic_DNA"/>
</dbReference>